<dbReference type="RefSeq" id="WP_008335487.1">
    <property type="nucleotide sequence ID" value="NZ_WTUX01000065.1"/>
</dbReference>
<dbReference type="Gene3D" id="1.10.10.10">
    <property type="entry name" value="Winged helix-like DNA-binding domain superfamily/Winged helix DNA-binding domain"/>
    <property type="match status" value="1"/>
</dbReference>
<dbReference type="Pfam" id="PF00392">
    <property type="entry name" value="GntR"/>
    <property type="match status" value="1"/>
</dbReference>
<dbReference type="InterPro" id="IPR036390">
    <property type="entry name" value="WH_DNA-bd_sf"/>
</dbReference>
<dbReference type="GO" id="GO:0003677">
    <property type="term" value="F:DNA binding"/>
    <property type="evidence" value="ECO:0007669"/>
    <property type="project" value="UniProtKB-KW"/>
</dbReference>
<dbReference type="InterPro" id="IPR036388">
    <property type="entry name" value="WH-like_DNA-bd_sf"/>
</dbReference>
<dbReference type="PROSITE" id="PS50949">
    <property type="entry name" value="HTH_GNTR"/>
    <property type="match status" value="1"/>
</dbReference>
<dbReference type="Gene3D" id="1.20.120.530">
    <property type="entry name" value="GntR ligand-binding domain-like"/>
    <property type="match status" value="1"/>
</dbReference>
<dbReference type="Pfam" id="PF07729">
    <property type="entry name" value="FCD"/>
    <property type="match status" value="1"/>
</dbReference>
<dbReference type="Proteomes" id="UP000467322">
    <property type="component" value="Unassembled WGS sequence"/>
</dbReference>
<sequence length="248" mass="28010">MVQDLKIEALSAPPAYQVVSREIRKLILSGSLQPGEPFPSELSLAEKLGVNRSTVREGIRQLEADGLVRRSGRRRLFVSIPDTSQIAPRATDAMVLSRITFLELWEVCREVEPLSARLAAIHRTEDQLVPLRANLIEFRDAMETGRADYEIDLAFHALIAEASNNVALLLTRFPIGQLLFPASRHLKPVLEQARPREMAAHEKIFDAVERQDPDEAELWMARHVADLKRGWDLVGLPYDFEINPFVST</sequence>
<dbReference type="PRINTS" id="PR00035">
    <property type="entry name" value="HTHGNTR"/>
</dbReference>
<dbReference type="PANTHER" id="PTHR43537:SF5">
    <property type="entry name" value="UXU OPERON TRANSCRIPTIONAL REGULATOR"/>
    <property type="match status" value="1"/>
</dbReference>
<name>A0A845MAX4_9RHOB</name>
<organism evidence="5 6">
    <name type="scientific">Maritimibacter harenae</name>
    <dbReference type="NCBI Taxonomy" id="2606218"/>
    <lineage>
        <taxon>Bacteria</taxon>
        <taxon>Pseudomonadati</taxon>
        <taxon>Pseudomonadota</taxon>
        <taxon>Alphaproteobacteria</taxon>
        <taxon>Rhodobacterales</taxon>
        <taxon>Roseobacteraceae</taxon>
        <taxon>Maritimibacter</taxon>
    </lineage>
</organism>
<evidence type="ECO:0000313" key="5">
    <source>
        <dbReference type="EMBL" id="MZR15393.1"/>
    </source>
</evidence>
<proteinExistence type="predicted"/>
<feature type="domain" description="HTH gntR-type" evidence="4">
    <location>
        <begin position="13"/>
        <end position="81"/>
    </location>
</feature>
<dbReference type="SUPFAM" id="SSF48008">
    <property type="entry name" value="GntR ligand-binding domain-like"/>
    <property type="match status" value="1"/>
</dbReference>
<comment type="caution">
    <text evidence="5">The sequence shown here is derived from an EMBL/GenBank/DDBJ whole genome shotgun (WGS) entry which is preliminary data.</text>
</comment>
<dbReference type="InterPro" id="IPR011711">
    <property type="entry name" value="GntR_C"/>
</dbReference>
<keyword evidence="2" id="KW-0238">DNA-binding</keyword>
<protein>
    <submittedName>
        <fullName evidence="5">GntR family transcriptional regulator</fullName>
    </submittedName>
</protein>
<reference evidence="5 6" key="1">
    <citation type="submission" date="2019-12" db="EMBL/GenBank/DDBJ databases">
        <title>Maritimibacter sp. nov. sp. isolated from sea sand.</title>
        <authorList>
            <person name="Kim J."/>
            <person name="Jeong S.E."/>
            <person name="Jung H.S."/>
            <person name="Jeon C.O."/>
        </authorList>
    </citation>
    <scope>NUCLEOTIDE SEQUENCE [LARGE SCALE GENOMIC DNA]</scope>
    <source>
        <strain evidence="5 6">DP07</strain>
    </source>
</reference>
<dbReference type="SMART" id="SM00345">
    <property type="entry name" value="HTH_GNTR"/>
    <property type="match status" value="1"/>
</dbReference>
<dbReference type="EMBL" id="WTUX01000065">
    <property type="protein sequence ID" value="MZR15393.1"/>
    <property type="molecule type" value="Genomic_DNA"/>
</dbReference>
<evidence type="ECO:0000256" key="1">
    <source>
        <dbReference type="ARBA" id="ARBA00023015"/>
    </source>
</evidence>
<accession>A0A845MAX4</accession>
<keyword evidence="3" id="KW-0804">Transcription</keyword>
<dbReference type="SMART" id="SM00895">
    <property type="entry name" value="FCD"/>
    <property type="match status" value="1"/>
</dbReference>
<dbReference type="SUPFAM" id="SSF46785">
    <property type="entry name" value="Winged helix' DNA-binding domain"/>
    <property type="match status" value="1"/>
</dbReference>
<dbReference type="InterPro" id="IPR000524">
    <property type="entry name" value="Tscrpt_reg_HTH_GntR"/>
</dbReference>
<evidence type="ECO:0000313" key="6">
    <source>
        <dbReference type="Proteomes" id="UP000467322"/>
    </source>
</evidence>
<evidence type="ECO:0000259" key="4">
    <source>
        <dbReference type="PROSITE" id="PS50949"/>
    </source>
</evidence>
<dbReference type="InterPro" id="IPR008920">
    <property type="entry name" value="TF_FadR/GntR_C"/>
</dbReference>
<gene>
    <name evidence="5" type="ORF">GQE99_20465</name>
</gene>
<keyword evidence="6" id="KW-1185">Reference proteome</keyword>
<evidence type="ECO:0000256" key="2">
    <source>
        <dbReference type="ARBA" id="ARBA00023125"/>
    </source>
</evidence>
<dbReference type="CDD" id="cd07377">
    <property type="entry name" value="WHTH_GntR"/>
    <property type="match status" value="1"/>
</dbReference>
<dbReference type="AlphaFoldDB" id="A0A845MAX4"/>
<keyword evidence="1" id="KW-0805">Transcription regulation</keyword>
<evidence type="ECO:0000256" key="3">
    <source>
        <dbReference type="ARBA" id="ARBA00023163"/>
    </source>
</evidence>
<dbReference type="GO" id="GO:0003700">
    <property type="term" value="F:DNA-binding transcription factor activity"/>
    <property type="evidence" value="ECO:0007669"/>
    <property type="project" value="InterPro"/>
</dbReference>
<dbReference type="PANTHER" id="PTHR43537">
    <property type="entry name" value="TRANSCRIPTIONAL REGULATOR, GNTR FAMILY"/>
    <property type="match status" value="1"/>
</dbReference>